<comment type="cofactor">
    <cofactor evidence="1">
        <name>Zn(2+)</name>
        <dbReference type="ChEBI" id="CHEBI:29105"/>
    </cofactor>
</comment>
<dbReference type="PANTHER" id="PTHR42697:SF1">
    <property type="entry name" value="ENDONUCLEASE 8"/>
    <property type="match status" value="1"/>
</dbReference>
<dbReference type="InterPro" id="IPR035937">
    <property type="entry name" value="FPG_N"/>
</dbReference>
<comment type="similarity">
    <text evidence="2">Belongs to the FPG family.</text>
</comment>
<keyword evidence="5" id="KW-0227">DNA damage</keyword>
<dbReference type="Pfam" id="PF01149">
    <property type="entry name" value="Fapy_DNA_glyco"/>
    <property type="match status" value="1"/>
</dbReference>
<reference evidence="17 18" key="1">
    <citation type="submission" date="2019-03" db="EMBL/GenBank/DDBJ databases">
        <title>Genomic Encyclopedia of Type Strains, Phase III (KMG-III): the genomes of soil and plant-associated and newly described type strains.</title>
        <authorList>
            <person name="Whitman W."/>
        </authorList>
    </citation>
    <scope>NUCLEOTIDE SEQUENCE [LARGE SCALE GENOMIC DNA]</scope>
    <source>
        <strain evidence="17 18">CECT 5797</strain>
    </source>
</reference>
<keyword evidence="7" id="KW-0378">Hydrolase</keyword>
<keyword evidence="11" id="KW-0456">Lyase</keyword>
<dbReference type="InterPro" id="IPR015886">
    <property type="entry name" value="H2TH_FPG"/>
</dbReference>
<evidence type="ECO:0000256" key="5">
    <source>
        <dbReference type="ARBA" id="ARBA00022763"/>
    </source>
</evidence>
<proteinExistence type="inferred from homology"/>
<dbReference type="Gene3D" id="1.10.8.50">
    <property type="match status" value="1"/>
</dbReference>
<keyword evidence="17" id="KW-0255">Endonuclease</keyword>
<evidence type="ECO:0000256" key="11">
    <source>
        <dbReference type="ARBA" id="ARBA00023239"/>
    </source>
</evidence>
<organism evidence="17 18">
    <name type="scientific">Halomonas ventosae</name>
    <dbReference type="NCBI Taxonomy" id="229007"/>
    <lineage>
        <taxon>Bacteria</taxon>
        <taxon>Pseudomonadati</taxon>
        <taxon>Pseudomonadota</taxon>
        <taxon>Gammaproteobacteria</taxon>
        <taxon>Oceanospirillales</taxon>
        <taxon>Halomonadaceae</taxon>
        <taxon>Halomonas</taxon>
    </lineage>
</organism>
<evidence type="ECO:0000256" key="13">
    <source>
        <dbReference type="ARBA" id="ARBA00023295"/>
    </source>
</evidence>
<dbReference type="SMART" id="SM00898">
    <property type="entry name" value="Fapy_DNA_glyco"/>
    <property type="match status" value="1"/>
</dbReference>
<gene>
    <name evidence="17" type="ORF">DFP85_101291</name>
</gene>
<keyword evidence="12" id="KW-0511">Multifunctional enzyme</keyword>
<dbReference type="AlphaFoldDB" id="A0A4R6ZWY1"/>
<evidence type="ECO:0000259" key="16">
    <source>
        <dbReference type="PROSITE" id="PS51068"/>
    </source>
</evidence>
<dbReference type="OrthoDB" id="5657047at2"/>
<evidence type="ECO:0000256" key="9">
    <source>
        <dbReference type="ARBA" id="ARBA00023125"/>
    </source>
</evidence>
<dbReference type="InterPro" id="IPR012319">
    <property type="entry name" value="FPG_cat"/>
</dbReference>
<dbReference type="RefSeq" id="WP_133634230.1">
    <property type="nucleotide sequence ID" value="NZ_SNZJ01000001.1"/>
</dbReference>
<keyword evidence="13" id="KW-0326">Glycosidase</keyword>
<dbReference type="InterPro" id="IPR010979">
    <property type="entry name" value="Ribosomal_uS13-like_H2TH"/>
</dbReference>
<keyword evidence="17" id="KW-0540">Nuclease</keyword>
<dbReference type="EC" id="4.2.99.18" evidence="3"/>
<dbReference type="Gene3D" id="3.20.190.10">
    <property type="entry name" value="MutM-like, N-terminal"/>
    <property type="match status" value="1"/>
</dbReference>
<dbReference type="GO" id="GO:0003684">
    <property type="term" value="F:damaged DNA binding"/>
    <property type="evidence" value="ECO:0007669"/>
    <property type="project" value="InterPro"/>
</dbReference>
<feature type="domain" description="FPG-type" evidence="15">
    <location>
        <begin position="238"/>
        <end position="272"/>
    </location>
</feature>
<evidence type="ECO:0000313" key="18">
    <source>
        <dbReference type="Proteomes" id="UP000295212"/>
    </source>
</evidence>
<evidence type="ECO:0000313" key="17">
    <source>
        <dbReference type="EMBL" id="TDR57471.1"/>
    </source>
</evidence>
<evidence type="ECO:0000259" key="15">
    <source>
        <dbReference type="PROSITE" id="PS51066"/>
    </source>
</evidence>
<keyword evidence="6 14" id="KW-0863">Zinc-finger</keyword>
<dbReference type="SUPFAM" id="SSF81624">
    <property type="entry name" value="N-terminal domain of MutM-like DNA repair proteins"/>
    <property type="match status" value="1"/>
</dbReference>
<evidence type="ECO:0000256" key="2">
    <source>
        <dbReference type="ARBA" id="ARBA00009409"/>
    </source>
</evidence>
<dbReference type="SUPFAM" id="SSF57716">
    <property type="entry name" value="Glucocorticoid receptor-like (DNA-binding domain)"/>
    <property type="match status" value="1"/>
</dbReference>
<dbReference type="EMBL" id="SNZJ01000001">
    <property type="protein sequence ID" value="TDR57471.1"/>
    <property type="molecule type" value="Genomic_DNA"/>
</dbReference>
<dbReference type="NCBIfam" id="NF007763">
    <property type="entry name" value="PRK10445.1"/>
    <property type="match status" value="1"/>
</dbReference>
<evidence type="ECO:0000256" key="1">
    <source>
        <dbReference type="ARBA" id="ARBA00001947"/>
    </source>
</evidence>
<dbReference type="InterPro" id="IPR000214">
    <property type="entry name" value="Znf_DNA_glyclase/AP_lyase"/>
</dbReference>
<dbReference type="Pfam" id="PF06827">
    <property type="entry name" value="zf-FPG_IleRS"/>
    <property type="match status" value="1"/>
</dbReference>
<feature type="domain" description="Formamidopyrimidine-DNA glycosylase catalytic" evidence="16">
    <location>
        <begin position="2"/>
        <end position="118"/>
    </location>
</feature>
<dbReference type="GO" id="GO:0000703">
    <property type="term" value="F:oxidized pyrimidine nucleobase lesion DNA N-glycosylase activity"/>
    <property type="evidence" value="ECO:0007669"/>
    <property type="project" value="TreeGrafter"/>
</dbReference>
<dbReference type="Proteomes" id="UP000295212">
    <property type="component" value="Unassembled WGS sequence"/>
</dbReference>
<dbReference type="InterPro" id="IPR010663">
    <property type="entry name" value="Znf_FPG/IleRS"/>
</dbReference>
<dbReference type="SMART" id="SM01232">
    <property type="entry name" value="H2TH"/>
    <property type="match status" value="1"/>
</dbReference>
<keyword evidence="4" id="KW-0479">Metal-binding</keyword>
<evidence type="ECO:0000256" key="7">
    <source>
        <dbReference type="ARBA" id="ARBA00022801"/>
    </source>
</evidence>
<protein>
    <recommendedName>
        <fullName evidence="3">DNA-(apurinic or apyrimidinic site) lyase</fullName>
        <ecNumber evidence="3">4.2.99.18</ecNumber>
    </recommendedName>
</protein>
<dbReference type="SUPFAM" id="SSF46946">
    <property type="entry name" value="S13-like H2TH domain"/>
    <property type="match status" value="1"/>
</dbReference>
<keyword evidence="9" id="KW-0238">DNA-binding</keyword>
<keyword evidence="10" id="KW-0234">DNA repair</keyword>
<evidence type="ECO:0000256" key="8">
    <source>
        <dbReference type="ARBA" id="ARBA00022833"/>
    </source>
</evidence>
<dbReference type="PROSITE" id="PS51066">
    <property type="entry name" value="ZF_FPG_2"/>
    <property type="match status" value="1"/>
</dbReference>
<dbReference type="PROSITE" id="PS51068">
    <property type="entry name" value="FPG_CAT"/>
    <property type="match status" value="1"/>
</dbReference>
<evidence type="ECO:0000256" key="3">
    <source>
        <dbReference type="ARBA" id="ARBA00012720"/>
    </source>
</evidence>
<keyword evidence="8" id="KW-0862">Zinc</keyword>
<comment type="caution">
    <text evidence="17">The sequence shown here is derived from an EMBL/GenBank/DDBJ whole genome shotgun (WGS) entry which is preliminary data.</text>
</comment>
<dbReference type="GO" id="GO:0140078">
    <property type="term" value="F:class I DNA-(apurinic or apyrimidinic site) endonuclease activity"/>
    <property type="evidence" value="ECO:0007669"/>
    <property type="project" value="UniProtKB-EC"/>
</dbReference>
<evidence type="ECO:0000256" key="10">
    <source>
        <dbReference type="ARBA" id="ARBA00023204"/>
    </source>
</evidence>
<dbReference type="GO" id="GO:0006284">
    <property type="term" value="P:base-excision repair"/>
    <property type="evidence" value="ECO:0007669"/>
    <property type="project" value="InterPro"/>
</dbReference>
<evidence type="ECO:0000256" key="4">
    <source>
        <dbReference type="ARBA" id="ARBA00022723"/>
    </source>
</evidence>
<accession>A0A4R6ZWY1</accession>
<name>A0A4R6ZWY1_9GAMM</name>
<sequence>MPEGPEIRRAADRVHHQLAGRRLDDAWFAFPDLAGQAPTLIGRRVTAVDSWGKALLTRFDDGRVLYSHNQLYGVWKLHAADREPDTGRSLRVRLVAQGRAASLYSASDVSLWEADRLGDHPFLSRLGPDLLTHGVSVEQAVQRLLEPHFRRRGLGGLLLDQSLFAGIGNYLRAEILFFAGLHFKVRPADLEEGTLARLAACILAVTRQAYDQAGVTNRADWAAADRARGASRRHWRFAVFEREGLPCHGCGTAIERVMVASRRLYFCPRCQPAG</sequence>
<dbReference type="Pfam" id="PF06831">
    <property type="entry name" value="H2TH"/>
    <property type="match status" value="1"/>
</dbReference>
<evidence type="ECO:0000256" key="6">
    <source>
        <dbReference type="ARBA" id="ARBA00022771"/>
    </source>
</evidence>
<dbReference type="PANTHER" id="PTHR42697">
    <property type="entry name" value="ENDONUCLEASE 8"/>
    <property type="match status" value="1"/>
</dbReference>
<evidence type="ECO:0000256" key="14">
    <source>
        <dbReference type="PROSITE-ProRule" id="PRU00391"/>
    </source>
</evidence>
<dbReference type="GO" id="GO:0008270">
    <property type="term" value="F:zinc ion binding"/>
    <property type="evidence" value="ECO:0007669"/>
    <property type="project" value="UniProtKB-KW"/>
</dbReference>
<evidence type="ECO:0000256" key="12">
    <source>
        <dbReference type="ARBA" id="ARBA00023268"/>
    </source>
</evidence>